<feature type="transmembrane region" description="Helical" evidence="2">
    <location>
        <begin position="64"/>
        <end position="87"/>
    </location>
</feature>
<evidence type="ECO:0000256" key="2">
    <source>
        <dbReference type="SAM" id="Phobius"/>
    </source>
</evidence>
<protein>
    <submittedName>
        <fullName evidence="4">DUF4342 domain-containing protein</fullName>
    </submittedName>
</protein>
<proteinExistence type="predicted"/>
<evidence type="ECO:0000259" key="3">
    <source>
        <dbReference type="Pfam" id="PF14242"/>
    </source>
</evidence>
<sequence>MAENAGNEGKADNTDNNWYEEFKVTGDELMAKVREIIEEGNARRLYIKRENGETIFEIPLTAGVAITAASALLAPILVAVGAVAALATSLTIGVERSEKGESDGDPEETERPPSSETGS</sequence>
<keyword evidence="2" id="KW-1133">Transmembrane helix</keyword>
<comment type="caution">
    <text evidence="4">The sequence shown here is derived from an EMBL/GenBank/DDBJ whole genome shotgun (WGS) entry which is preliminary data.</text>
</comment>
<organism evidence="4 5">
    <name type="scientific">Leucobacter ruminantium</name>
    <dbReference type="NCBI Taxonomy" id="1289170"/>
    <lineage>
        <taxon>Bacteria</taxon>
        <taxon>Bacillati</taxon>
        <taxon>Actinomycetota</taxon>
        <taxon>Actinomycetes</taxon>
        <taxon>Micrococcales</taxon>
        <taxon>Microbacteriaceae</taxon>
        <taxon>Leucobacter</taxon>
    </lineage>
</organism>
<accession>A0A939LTU6</accession>
<evidence type="ECO:0000256" key="1">
    <source>
        <dbReference type="SAM" id="MobiDB-lite"/>
    </source>
</evidence>
<gene>
    <name evidence="4" type="ORF">J4H91_02980</name>
</gene>
<keyword evidence="2" id="KW-0472">Membrane</keyword>
<evidence type="ECO:0000313" key="4">
    <source>
        <dbReference type="EMBL" id="MBO1804282.1"/>
    </source>
</evidence>
<reference evidence="4" key="1">
    <citation type="submission" date="2021-03" db="EMBL/GenBank/DDBJ databases">
        <title>Leucobacter chromiisoli sp. nov., isolated from chromium-containing soil of chemical plant.</title>
        <authorList>
            <person name="Xu Z."/>
        </authorList>
    </citation>
    <scope>NUCLEOTIDE SEQUENCE</scope>
    <source>
        <strain evidence="4">A2</strain>
    </source>
</reference>
<dbReference type="AlphaFoldDB" id="A0A939LTU6"/>
<dbReference type="Pfam" id="PF14242">
    <property type="entry name" value="DUF4342"/>
    <property type="match status" value="1"/>
</dbReference>
<dbReference type="EMBL" id="JAGDYL010000004">
    <property type="protein sequence ID" value="MBO1804282.1"/>
    <property type="molecule type" value="Genomic_DNA"/>
</dbReference>
<dbReference type="RefSeq" id="WP_208044776.1">
    <property type="nucleotide sequence ID" value="NZ_JAGDYL010000004.1"/>
</dbReference>
<evidence type="ECO:0000313" key="5">
    <source>
        <dbReference type="Proteomes" id="UP000664398"/>
    </source>
</evidence>
<dbReference type="InterPro" id="IPR025642">
    <property type="entry name" value="DUF4342"/>
</dbReference>
<feature type="region of interest" description="Disordered" evidence="1">
    <location>
        <begin position="93"/>
        <end position="119"/>
    </location>
</feature>
<feature type="domain" description="DUF4342" evidence="3">
    <location>
        <begin position="16"/>
        <end position="96"/>
    </location>
</feature>
<keyword evidence="2" id="KW-0812">Transmembrane</keyword>
<name>A0A939LTU6_9MICO</name>
<dbReference type="Proteomes" id="UP000664398">
    <property type="component" value="Unassembled WGS sequence"/>
</dbReference>
<keyword evidence="5" id="KW-1185">Reference proteome</keyword>